<evidence type="ECO:0008006" key="2">
    <source>
        <dbReference type="Google" id="ProtNLM"/>
    </source>
</evidence>
<reference evidence="1" key="1">
    <citation type="journal article" date="2014" name="Front. Microbiol.">
        <title>High frequency of phylogenetically diverse reductive dehalogenase-homologous genes in deep subseafloor sedimentary metagenomes.</title>
        <authorList>
            <person name="Kawai M."/>
            <person name="Futagami T."/>
            <person name="Toyoda A."/>
            <person name="Takaki Y."/>
            <person name="Nishi S."/>
            <person name="Hori S."/>
            <person name="Arai W."/>
            <person name="Tsubouchi T."/>
            <person name="Morono Y."/>
            <person name="Uchiyama I."/>
            <person name="Ito T."/>
            <person name="Fujiyama A."/>
            <person name="Inagaki F."/>
            <person name="Takami H."/>
        </authorList>
    </citation>
    <scope>NUCLEOTIDE SEQUENCE</scope>
    <source>
        <strain evidence="1">Expedition CK06-06</strain>
    </source>
</reference>
<proteinExistence type="predicted"/>
<dbReference type="EMBL" id="BARW01007615">
    <property type="protein sequence ID" value="GAI74254.1"/>
    <property type="molecule type" value="Genomic_DNA"/>
</dbReference>
<name>X1T2I4_9ZZZZ</name>
<dbReference type="AlphaFoldDB" id="X1T2I4"/>
<gene>
    <name evidence="1" type="ORF">S12H4_15809</name>
</gene>
<accession>X1T2I4</accession>
<sequence length="61" mass="7100">MRTKAQILQESSKAVVEAPKEAQQMIAHEYLMLEVFIDIRDTIHKACKDIQEAIWNMPDKD</sequence>
<evidence type="ECO:0000313" key="1">
    <source>
        <dbReference type="EMBL" id="GAI74254.1"/>
    </source>
</evidence>
<protein>
    <recommendedName>
        <fullName evidence="2">PhoU domain-containing protein</fullName>
    </recommendedName>
</protein>
<comment type="caution">
    <text evidence="1">The sequence shown here is derived from an EMBL/GenBank/DDBJ whole genome shotgun (WGS) entry which is preliminary data.</text>
</comment>
<organism evidence="1">
    <name type="scientific">marine sediment metagenome</name>
    <dbReference type="NCBI Taxonomy" id="412755"/>
    <lineage>
        <taxon>unclassified sequences</taxon>
        <taxon>metagenomes</taxon>
        <taxon>ecological metagenomes</taxon>
    </lineage>
</organism>